<evidence type="ECO:0000313" key="1">
    <source>
        <dbReference type="EMBL" id="SFZ81254.1"/>
    </source>
</evidence>
<accession>A0A1K2HTG8</accession>
<keyword evidence="2" id="KW-1185">Reference proteome</keyword>
<dbReference type="Proteomes" id="UP000183447">
    <property type="component" value="Unassembled WGS sequence"/>
</dbReference>
<sequence length="73" mass="8354">MFTLVAASKKPIHDGIVATRQFETIEAAEKLMRDWALYGVDNQCNEADLIYICDARAKLVRTWNWAKRQSLPA</sequence>
<name>A0A1K2HTG8_9HYPH</name>
<evidence type="ECO:0000313" key="2">
    <source>
        <dbReference type="Proteomes" id="UP000183447"/>
    </source>
</evidence>
<dbReference type="AlphaFoldDB" id="A0A1K2HTG8"/>
<dbReference type="EMBL" id="FPKU01000001">
    <property type="protein sequence ID" value="SFZ81254.1"/>
    <property type="molecule type" value="Genomic_DNA"/>
</dbReference>
<gene>
    <name evidence="1" type="ORF">SAMN02983003_0398</name>
</gene>
<dbReference type="STRING" id="665118.SAMN02983003_0398"/>
<proteinExistence type="predicted"/>
<reference evidence="1 2" key="1">
    <citation type="submission" date="2016-11" db="EMBL/GenBank/DDBJ databases">
        <authorList>
            <person name="Jaros S."/>
            <person name="Januszkiewicz K."/>
            <person name="Wedrychowicz H."/>
        </authorList>
    </citation>
    <scope>NUCLEOTIDE SEQUENCE [LARGE SCALE GENOMIC DNA]</scope>
    <source>
        <strain evidence="1 2">ATCC 23634</strain>
    </source>
</reference>
<organism evidence="1 2">
    <name type="scientific">Devosia enhydra</name>
    <dbReference type="NCBI Taxonomy" id="665118"/>
    <lineage>
        <taxon>Bacteria</taxon>
        <taxon>Pseudomonadati</taxon>
        <taxon>Pseudomonadota</taxon>
        <taxon>Alphaproteobacteria</taxon>
        <taxon>Hyphomicrobiales</taxon>
        <taxon>Devosiaceae</taxon>
        <taxon>Devosia</taxon>
    </lineage>
</organism>
<protein>
    <submittedName>
        <fullName evidence="1">Uncharacterized protein</fullName>
    </submittedName>
</protein>
<dbReference type="RefSeq" id="WP_072338729.1">
    <property type="nucleotide sequence ID" value="NZ_FPKU01000001.1"/>
</dbReference>